<proteinExistence type="predicted"/>
<accession>A0AAV1C4A0</accession>
<dbReference type="PANTHER" id="PTHR34836:SF1">
    <property type="entry name" value="OS09G0428600 PROTEIN"/>
    <property type="match status" value="1"/>
</dbReference>
<gene>
    <name evidence="2" type="ORF">OLC1_LOCUS1973</name>
</gene>
<dbReference type="PANTHER" id="PTHR34836">
    <property type="entry name" value="OS06G0188250 PROTEIN"/>
    <property type="match status" value="1"/>
</dbReference>
<dbReference type="InterPro" id="IPR015683">
    <property type="entry name" value="Ionotropic_Glu_rcpt"/>
</dbReference>
<dbReference type="InterPro" id="IPR028082">
    <property type="entry name" value="Peripla_BP_I"/>
</dbReference>
<feature type="compositionally biased region" description="Basic and acidic residues" evidence="1">
    <location>
        <begin position="261"/>
        <end position="273"/>
    </location>
</feature>
<dbReference type="EMBL" id="OX459118">
    <property type="protein sequence ID" value="CAI9089670.1"/>
    <property type="molecule type" value="Genomic_DNA"/>
</dbReference>
<sequence length="614" mass="69512">MFKHNSVAAANYESHETALQSDCETVQIGVLLESDSSMDMIHLCLSIALSDFYAAHPDYKSRLSLQIQCVKEELDVDFAVLEMLKNGEVRGVMGPQWSKEPTFAVKLGERAHVPVISFTAKTRAFFSARCRPRFIAASREMARNPDLKTIKDFASTIDSGEKNYRETNGFEAIKDDWTDEDREKIEELAEDLKKLEKYSKVVKWSDMQHYIPAIPVEEKEIINVLDIPVEEKKDEHCHDELYKTLERLEARTRQNPSQERSGLDQEDGPRGEKPAVAIQGAGLCPRPNMRKMLPTGGMAAIVEEINKAAVEYGCHGVAIASLKRLNENRPIKAKWFKQFLKENPKKAMHEALMKSLSKLNVEQLPLWEPLCGALAKMGGPEDISSFLGDLATILSRGPGEKLIAPDVLDEYIGVELEDDDDDVSEEGETGNSGAKKDDPHLKIMLDSWPVHRIHLMILSEEQSKEYPLYSMISTIMRRRAEIHSIETVMGLEEDILDAIQAQNVRVNQHLIEEIKGLQKTRDMELLSGYCSVLQNKLADYQIDFPSFEKLEEYVVPRTRSSQEELLLRMVDQDEEIVDLKDKLNQCVNLLSQHGFKGIIHPSLDNPGREALVIV</sequence>
<protein>
    <submittedName>
        <fullName evidence="2">OLC1v1024288C1</fullName>
    </submittedName>
</protein>
<organism evidence="2 3">
    <name type="scientific">Oldenlandia corymbosa var. corymbosa</name>
    <dbReference type="NCBI Taxonomy" id="529605"/>
    <lineage>
        <taxon>Eukaryota</taxon>
        <taxon>Viridiplantae</taxon>
        <taxon>Streptophyta</taxon>
        <taxon>Embryophyta</taxon>
        <taxon>Tracheophyta</taxon>
        <taxon>Spermatophyta</taxon>
        <taxon>Magnoliopsida</taxon>
        <taxon>eudicotyledons</taxon>
        <taxon>Gunneridae</taxon>
        <taxon>Pentapetalae</taxon>
        <taxon>asterids</taxon>
        <taxon>lamiids</taxon>
        <taxon>Gentianales</taxon>
        <taxon>Rubiaceae</taxon>
        <taxon>Rubioideae</taxon>
        <taxon>Spermacoceae</taxon>
        <taxon>Hedyotis-Oldenlandia complex</taxon>
        <taxon>Oldenlandia</taxon>
    </lineage>
</organism>
<feature type="region of interest" description="Disordered" evidence="1">
    <location>
        <begin position="418"/>
        <end position="438"/>
    </location>
</feature>
<name>A0AAV1C4A0_OLDCO</name>
<dbReference type="SUPFAM" id="SSF53822">
    <property type="entry name" value="Periplasmic binding protein-like I"/>
    <property type="match status" value="1"/>
</dbReference>
<feature type="region of interest" description="Disordered" evidence="1">
    <location>
        <begin position="248"/>
        <end position="282"/>
    </location>
</feature>
<keyword evidence="3" id="KW-1185">Reference proteome</keyword>
<evidence type="ECO:0000313" key="3">
    <source>
        <dbReference type="Proteomes" id="UP001161247"/>
    </source>
</evidence>
<dbReference type="Proteomes" id="UP001161247">
    <property type="component" value="Chromosome 1"/>
</dbReference>
<reference evidence="2" key="1">
    <citation type="submission" date="2023-03" db="EMBL/GenBank/DDBJ databases">
        <authorList>
            <person name="Julca I."/>
        </authorList>
    </citation>
    <scope>NUCLEOTIDE SEQUENCE</scope>
</reference>
<dbReference type="Gene3D" id="3.40.50.2300">
    <property type="match status" value="1"/>
</dbReference>
<dbReference type="AlphaFoldDB" id="A0AAV1C4A0"/>
<evidence type="ECO:0000256" key="1">
    <source>
        <dbReference type="SAM" id="MobiDB-lite"/>
    </source>
</evidence>
<feature type="compositionally biased region" description="Acidic residues" evidence="1">
    <location>
        <begin position="418"/>
        <end position="428"/>
    </location>
</feature>
<evidence type="ECO:0000313" key="2">
    <source>
        <dbReference type="EMBL" id="CAI9089670.1"/>
    </source>
</evidence>